<accession>A0A5M6D039</accession>
<dbReference type="GO" id="GO:0006355">
    <property type="term" value="P:regulation of DNA-templated transcription"/>
    <property type="evidence" value="ECO:0007669"/>
    <property type="project" value="InterPro"/>
</dbReference>
<dbReference type="PANTHER" id="PTHR44688:SF16">
    <property type="entry name" value="DNA-BINDING TRANSCRIPTIONAL ACTIVATOR DEVR_DOSR"/>
    <property type="match status" value="1"/>
</dbReference>
<dbReference type="InterPro" id="IPR035965">
    <property type="entry name" value="PAS-like_dom_sf"/>
</dbReference>
<evidence type="ECO:0000313" key="7">
    <source>
        <dbReference type="Proteomes" id="UP000324479"/>
    </source>
</evidence>
<dbReference type="SMART" id="SM00421">
    <property type="entry name" value="HTH_LUXR"/>
    <property type="match status" value="1"/>
</dbReference>
<gene>
    <name evidence="6" type="ORF">FYK55_22250</name>
</gene>
<dbReference type="Gene3D" id="1.10.10.10">
    <property type="entry name" value="Winged helix-like DNA-binding domain superfamily/Winged helix DNA-binding domain"/>
    <property type="match status" value="1"/>
</dbReference>
<dbReference type="PRINTS" id="PR00038">
    <property type="entry name" value="HTHLUXR"/>
</dbReference>
<dbReference type="Pfam" id="PF00196">
    <property type="entry name" value="GerE"/>
    <property type="match status" value="1"/>
</dbReference>
<evidence type="ECO:0000256" key="1">
    <source>
        <dbReference type="ARBA" id="ARBA00023015"/>
    </source>
</evidence>
<sequence length="250" mass="28307">MRPACSSQLPLIFGDLAVNRESTLDLPRATDFVEPYFFFSNRNVTEVTFVSPSVRGVLGYDPSAIPGLSYTHFLYEGDPLNQDIPECQRVDLSDGQTLHALRGVRNSDGERRILSVHTVGVAENPGGPVVRRHNIARDVTESVQTHMDLMSRLEKLEHEARQMSRQERDVAERILQGKMNRDIARELDVSDRTVERRRAAIMKHLNAATTSEMVSKLVEREMLRTWTYTAGDVQWQQARNSHLALQPAAI</sequence>
<evidence type="ECO:0000256" key="2">
    <source>
        <dbReference type="ARBA" id="ARBA00023125"/>
    </source>
</evidence>
<dbReference type="InterPro" id="IPR036388">
    <property type="entry name" value="WH-like_DNA-bd_sf"/>
</dbReference>
<keyword evidence="1" id="KW-0805">Transcription regulation</keyword>
<dbReference type="SUPFAM" id="SSF55785">
    <property type="entry name" value="PYP-like sensor domain (PAS domain)"/>
    <property type="match status" value="1"/>
</dbReference>
<dbReference type="GO" id="GO:0003677">
    <property type="term" value="F:DNA binding"/>
    <property type="evidence" value="ECO:0007669"/>
    <property type="project" value="UniProtKB-KW"/>
</dbReference>
<organism evidence="6 7">
    <name type="scientific">Roseiconus nitratireducens</name>
    <dbReference type="NCBI Taxonomy" id="2605748"/>
    <lineage>
        <taxon>Bacteria</taxon>
        <taxon>Pseudomonadati</taxon>
        <taxon>Planctomycetota</taxon>
        <taxon>Planctomycetia</taxon>
        <taxon>Pirellulales</taxon>
        <taxon>Pirellulaceae</taxon>
        <taxon>Roseiconus</taxon>
    </lineage>
</organism>
<comment type="caution">
    <text evidence="6">The sequence shown here is derived from an EMBL/GenBank/DDBJ whole genome shotgun (WGS) entry which is preliminary data.</text>
</comment>
<evidence type="ECO:0000259" key="5">
    <source>
        <dbReference type="PROSITE" id="PS50043"/>
    </source>
</evidence>
<dbReference type="PROSITE" id="PS50043">
    <property type="entry name" value="HTH_LUXR_2"/>
    <property type="match status" value="1"/>
</dbReference>
<dbReference type="InterPro" id="IPR000792">
    <property type="entry name" value="Tscrpt_reg_LuxR_C"/>
</dbReference>
<feature type="domain" description="HTH luxR-type" evidence="5">
    <location>
        <begin position="156"/>
        <end position="221"/>
    </location>
</feature>
<keyword evidence="2" id="KW-0238">DNA-binding</keyword>
<evidence type="ECO:0000313" key="6">
    <source>
        <dbReference type="EMBL" id="KAA5540040.1"/>
    </source>
</evidence>
<feature type="coiled-coil region" evidence="4">
    <location>
        <begin position="146"/>
        <end position="173"/>
    </location>
</feature>
<reference evidence="6 7" key="1">
    <citation type="submission" date="2019-08" db="EMBL/GenBank/DDBJ databases">
        <authorList>
            <person name="Dhanesh K."/>
            <person name="Kumar G."/>
            <person name="Sasikala C."/>
            <person name="Venkata Ramana C."/>
        </authorList>
    </citation>
    <scope>NUCLEOTIDE SEQUENCE [LARGE SCALE GENOMIC DNA]</scope>
    <source>
        <strain evidence="6 7">JC645</strain>
    </source>
</reference>
<evidence type="ECO:0000256" key="3">
    <source>
        <dbReference type="ARBA" id="ARBA00023163"/>
    </source>
</evidence>
<dbReference type="EMBL" id="VWOX01000015">
    <property type="protein sequence ID" value="KAA5540040.1"/>
    <property type="molecule type" value="Genomic_DNA"/>
</dbReference>
<proteinExistence type="predicted"/>
<keyword evidence="4" id="KW-0175">Coiled coil</keyword>
<keyword evidence="3" id="KW-0804">Transcription</keyword>
<evidence type="ECO:0000256" key="4">
    <source>
        <dbReference type="SAM" id="Coils"/>
    </source>
</evidence>
<dbReference type="SUPFAM" id="SSF46894">
    <property type="entry name" value="C-terminal effector domain of the bipartite response regulators"/>
    <property type="match status" value="1"/>
</dbReference>
<dbReference type="PANTHER" id="PTHR44688">
    <property type="entry name" value="DNA-BINDING TRANSCRIPTIONAL ACTIVATOR DEVR_DOSR"/>
    <property type="match status" value="1"/>
</dbReference>
<dbReference type="Gene3D" id="3.30.450.20">
    <property type="entry name" value="PAS domain"/>
    <property type="match status" value="1"/>
</dbReference>
<dbReference type="InterPro" id="IPR016032">
    <property type="entry name" value="Sig_transdc_resp-reg_C-effctor"/>
</dbReference>
<keyword evidence="7" id="KW-1185">Reference proteome</keyword>
<name>A0A5M6D039_9BACT</name>
<dbReference type="CDD" id="cd06170">
    <property type="entry name" value="LuxR_C_like"/>
    <property type="match status" value="1"/>
</dbReference>
<dbReference type="AlphaFoldDB" id="A0A5M6D039"/>
<protein>
    <recommendedName>
        <fullName evidence="5">HTH luxR-type domain-containing protein</fullName>
    </recommendedName>
</protein>
<dbReference type="Proteomes" id="UP000324479">
    <property type="component" value="Unassembled WGS sequence"/>
</dbReference>